<dbReference type="Proteomes" id="UP000011721">
    <property type="component" value="Chromosome"/>
</dbReference>
<gene>
    <name evidence="1" type="ordered locus">UWK_01721</name>
</gene>
<proteinExistence type="predicted"/>
<accession>M1NF13</accession>
<evidence type="ECO:0000313" key="1">
    <source>
        <dbReference type="EMBL" id="AGF78279.1"/>
    </source>
</evidence>
<dbReference type="EMBL" id="CP003985">
    <property type="protein sequence ID" value="AGF78279.1"/>
    <property type="molecule type" value="Genomic_DNA"/>
</dbReference>
<dbReference type="InterPro" id="IPR023971">
    <property type="entry name" value="GSU1558/StbA-like"/>
</dbReference>
<name>M1NF13_DESSD</name>
<organism evidence="1 2">
    <name type="scientific">Desulfocapsa sulfexigens (strain DSM 10523 / SB164P1)</name>
    <dbReference type="NCBI Taxonomy" id="1167006"/>
    <lineage>
        <taxon>Bacteria</taxon>
        <taxon>Pseudomonadati</taxon>
        <taxon>Thermodesulfobacteriota</taxon>
        <taxon>Desulfobulbia</taxon>
        <taxon>Desulfobulbales</taxon>
        <taxon>Desulfocapsaceae</taxon>
        <taxon>Desulfocapsa</taxon>
    </lineage>
</organism>
<dbReference type="HOGENOM" id="CLU_3373418_0_0_7"/>
<keyword evidence="2" id="KW-1185">Reference proteome</keyword>
<reference evidence="2" key="1">
    <citation type="journal article" date="2013" name="Stand. Genomic Sci.">
        <title>Complete genome sequence of Desulfocapsa sulfexigens, a marine deltaproteobacterium specialized in disproportionating inorganic sulfur compounds.</title>
        <authorList>
            <person name="Finster K.W."/>
            <person name="Kjeldsen K.U."/>
            <person name="Kube M."/>
            <person name="Reinhardt R."/>
            <person name="Mussmann M."/>
            <person name="Amann R."/>
            <person name="Schreiber L."/>
        </authorList>
    </citation>
    <scope>NUCLEOTIDE SEQUENCE [LARGE SCALE GENOMIC DNA]</scope>
    <source>
        <strain evidence="2">DSM 10523 / SB164P1</strain>
    </source>
</reference>
<dbReference type="KEGG" id="dsf:UWK_01721"/>
<evidence type="ECO:0000313" key="2">
    <source>
        <dbReference type="Proteomes" id="UP000011721"/>
    </source>
</evidence>
<dbReference type="NCBIfam" id="TIGR04081">
    <property type="entry name" value="SbtA family thio(seleno)oxazole RiPP natural product precursor"/>
    <property type="match status" value="1"/>
</dbReference>
<sequence length="34" mass="3108">MNTKELKKILAGIGVVGLLAGGGIAVPGSAGASG</sequence>
<protein>
    <submittedName>
        <fullName evidence="1">Radical SAM modification target peptide, selenobiotic family</fullName>
    </submittedName>
</protein>
<dbReference type="STRING" id="1167006.UWK_01721"/>
<dbReference type="AlphaFoldDB" id="M1NF13"/>